<dbReference type="GO" id="GO:0008168">
    <property type="term" value="F:methyltransferase activity"/>
    <property type="evidence" value="ECO:0007669"/>
    <property type="project" value="UniProtKB-KW"/>
</dbReference>
<keyword evidence="6" id="KW-0808">Transferase</keyword>
<dbReference type="RefSeq" id="WP_013718416.1">
    <property type="nucleotide sequence ID" value="NZ_CAJYDL010000001.1"/>
</dbReference>
<dbReference type="PANTHER" id="PTHR43847:SF1">
    <property type="entry name" value="BLL3993 PROTEIN"/>
    <property type="match status" value="1"/>
</dbReference>
<dbReference type="InterPro" id="IPR007318">
    <property type="entry name" value="Phopholipid_MeTrfase"/>
</dbReference>
<feature type="transmembrane region" description="Helical" evidence="5">
    <location>
        <begin position="12"/>
        <end position="32"/>
    </location>
</feature>
<evidence type="ECO:0000256" key="5">
    <source>
        <dbReference type="SAM" id="Phobius"/>
    </source>
</evidence>
<protein>
    <submittedName>
        <fullName evidence="6">Isoprenylcysteine carboxylmethyltransferase family protein</fullName>
    </submittedName>
</protein>
<comment type="caution">
    <text evidence="6">The sequence shown here is derived from an EMBL/GenBank/DDBJ whole genome shotgun (WGS) entry which is preliminary data.</text>
</comment>
<reference evidence="6 7" key="1">
    <citation type="journal article" date="2020" name="Biotechnol. Biofuels">
        <title>New insights from the biogas microbiome by comprehensive genome-resolved metagenomics of nearly 1600 species originating from multiple anaerobic digesters.</title>
        <authorList>
            <person name="Campanaro S."/>
            <person name="Treu L."/>
            <person name="Rodriguez-R L.M."/>
            <person name="Kovalovszki A."/>
            <person name="Ziels R.M."/>
            <person name="Maus I."/>
            <person name="Zhu X."/>
            <person name="Kougias P.G."/>
            <person name="Basile A."/>
            <person name="Luo G."/>
            <person name="Schluter A."/>
            <person name="Konstantinidis K.T."/>
            <person name="Angelidaki I."/>
        </authorList>
    </citation>
    <scope>NUCLEOTIDE SEQUENCE [LARGE SCALE GENOMIC DNA]</scope>
    <source>
        <strain evidence="6">AS27yjCOA_157</strain>
    </source>
</reference>
<gene>
    <name evidence="6" type="ORF">GX426_07055</name>
</gene>
<dbReference type="GO" id="GO:0012505">
    <property type="term" value="C:endomembrane system"/>
    <property type="evidence" value="ECO:0007669"/>
    <property type="project" value="UniProtKB-SubCell"/>
</dbReference>
<dbReference type="GO" id="GO:0032259">
    <property type="term" value="P:methylation"/>
    <property type="evidence" value="ECO:0007669"/>
    <property type="project" value="UniProtKB-KW"/>
</dbReference>
<dbReference type="Proteomes" id="UP000544742">
    <property type="component" value="Unassembled WGS sequence"/>
</dbReference>
<dbReference type="AlphaFoldDB" id="A0A7K4AIS6"/>
<evidence type="ECO:0000256" key="4">
    <source>
        <dbReference type="ARBA" id="ARBA00023136"/>
    </source>
</evidence>
<dbReference type="Pfam" id="PF04191">
    <property type="entry name" value="PEMT"/>
    <property type="match status" value="1"/>
</dbReference>
<evidence type="ECO:0000313" key="6">
    <source>
        <dbReference type="EMBL" id="NLJ22852.1"/>
    </source>
</evidence>
<evidence type="ECO:0000313" key="7">
    <source>
        <dbReference type="Proteomes" id="UP000544742"/>
    </source>
</evidence>
<evidence type="ECO:0000256" key="2">
    <source>
        <dbReference type="ARBA" id="ARBA00022692"/>
    </source>
</evidence>
<dbReference type="PANTHER" id="PTHR43847">
    <property type="entry name" value="BLL3993 PROTEIN"/>
    <property type="match status" value="1"/>
</dbReference>
<feature type="transmembrane region" description="Helical" evidence="5">
    <location>
        <begin position="92"/>
        <end position="119"/>
    </location>
</feature>
<dbReference type="InterPro" id="IPR052527">
    <property type="entry name" value="Metal_cation-efflux_comp"/>
</dbReference>
<organism evidence="6 7">
    <name type="scientific">Methanothrix soehngenii</name>
    <name type="common">Methanosaeta concilii</name>
    <dbReference type="NCBI Taxonomy" id="2223"/>
    <lineage>
        <taxon>Archaea</taxon>
        <taxon>Methanobacteriati</taxon>
        <taxon>Methanobacteriota</taxon>
        <taxon>Stenosarchaea group</taxon>
        <taxon>Methanomicrobia</taxon>
        <taxon>Methanotrichales</taxon>
        <taxon>Methanotrichaceae</taxon>
        <taxon>Methanothrix</taxon>
    </lineage>
</organism>
<keyword evidence="3 5" id="KW-1133">Transmembrane helix</keyword>
<feature type="transmembrane region" description="Helical" evidence="5">
    <location>
        <begin position="52"/>
        <end position="71"/>
    </location>
</feature>
<evidence type="ECO:0000256" key="3">
    <source>
        <dbReference type="ARBA" id="ARBA00022989"/>
    </source>
</evidence>
<accession>A0A7K4AIS6</accession>
<dbReference type="EMBL" id="JAAYUN010000116">
    <property type="protein sequence ID" value="NLJ22852.1"/>
    <property type="molecule type" value="Genomic_DNA"/>
</dbReference>
<comment type="subcellular location">
    <subcellularLocation>
        <location evidence="1">Endomembrane system</location>
        <topology evidence="1">Multi-pass membrane protein</topology>
    </subcellularLocation>
</comment>
<evidence type="ECO:0000256" key="1">
    <source>
        <dbReference type="ARBA" id="ARBA00004127"/>
    </source>
</evidence>
<keyword evidence="6" id="KW-0489">Methyltransferase</keyword>
<proteinExistence type="predicted"/>
<name>A0A7K4AIS6_METSH</name>
<keyword evidence="4 5" id="KW-0472">Membrane</keyword>
<sequence>MEKKPTNFSKIFGIGPVGLLISLVLLFIAIWVNRQIDLPPLSNNQSLLNSAFFISCLMTLAIIVWSFKSLPAADRGNKLCTTGAFKYVRHPLYAASLSVFDFGLAIYLNSHIFIFWAVLLHPIWQYLVENEENMMIDIFGEEYIEYQKKTGRFLPKLMG</sequence>
<dbReference type="Gene3D" id="1.20.120.1630">
    <property type="match status" value="1"/>
</dbReference>
<keyword evidence="2 5" id="KW-0812">Transmembrane</keyword>